<reference evidence="1" key="1">
    <citation type="submission" date="2021-06" db="EMBL/GenBank/DDBJ databases">
        <authorList>
            <person name="Kallberg Y."/>
            <person name="Tangrot J."/>
            <person name="Rosling A."/>
        </authorList>
    </citation>
    <scope>NUCLEOTIDE SEQUENCE</scope>
    <source>
        <strain evidence="1">87-6 pot B 2015</strain>
    </source>
</reference>
<gene>
    <name evidence="1" type="ORF">FMOSSE_LOCUS2207</name>
</gene>
<comment type="caution">
    <text evidence="1">The sequence shown here is derived from an EMBL/GenBank/DDBJ whole genome shotgun (WGS) entry which is preliminary data.</text>
</comment>
<proteinExistence type="predicted"/>
<dbReference type="AlphaFoldDB" id="A0A9N8Z191"/>
<organism evidence="1 2">
    <name type="scientific">Funneliformis mosseae</name>
    <name type="common">Endomycorrhizal fungus</name>
    <name type="synonym">Glomus mosseae</name>
    <dbReference type="NCBI Taxonomy" id="27381"/>
    <lineage>
        <taxon>Eukaryota</taxon>
        <taxon>Fungi</taxon>
        <taxon>Fungi incertae sedis</taxon>
        <taxon>Mucoromycota</taxon>
        <taxon>Glomeromycotina</taxon>
        <taxon>Glomeromycetes</taxon>
        <taxon>Glomerales</taxon>
        <taxon>Glomeraceae</taxon>
        <taxon>Funneliformis</taxon>
    </lineage>
</organism>
<sequence length="401" mass="46097">MSQTCHCYSCNVPGHSLQKPFPSNNEDKQNLILQICKRIFEAIQHKHTSTEISYNGKEMEHKQINNVTEVENCINEEFSQLRDNDKILNYEIKKLLIGIWKIEFKWIKSNVNPLVKCLLEISMKWYDPFVNYIHLKDEQKRLGWKAYTDKHVKEGELKKYLLENLEKYLPGLEYLFEYSWLAIDDGNNYHEGDLIFASDVGIFVVVGVKWLDVNSGPAAKKSIEKEVRKFKDLAEKKFKGKYIAIMGATFINNPDEDSLVNSTLEFIENDKIIAQILPEIHQTRSKSKTTLITQEQESSGWLYGSLTGLATIAAAASLLGISSILLKGSEEYYLFDNENTVTEAIYDNFETEIEQVTISLDEEYLKKVIDIEDTSEIDSSISDNNDSILEIDSENDNIIIE</sequence>
<accession>A0A9N8Z191</accession>
<evidence type="ECO:0000313" key="1">
    <source>
        <dbReference type="EMBL" id="CAG8464480.1"/>
    </source>
</evidence>
<keyword evidence="2" id="KW-1185">Reference proteome</keyword>
<name>A0A9N8Z191_FUNMO</name>
<protein>
    <submittedName>
        <fullName evidence="1">12270_t:CDS:1</fullName>
    </submittedName>
</protein>
<evidence type="ECO:0000313" key="2">
    <source>
        <dbReference type="Proteomes" id="UP000789375"/>
    </source>
</evidence>
<dbReference type="Proteomes" id="UP000789375">
    <property type="component" value="Unassembled WGS sequence"/>
</dbReference>
<dbReference type="EMBL" id="CAJVPP010000279">
    <property type="protein sequence ID" value="CAG8464480.1"/>
    <property type="molecule type" value="Genomic_DNA"/>
</dbReference>